<feature type="domain" description="Dynamin-type G" evidence="7">
    <location>
        <begin position="9"/>
        <end position="255"/>
    </location>
</feature>
<dbReference type="InterPro" id="IPR030381">
    <property type="entry name" value="G_DYNAMIN_dom"/>
</dbReference>
<evidence type="ECO:0000256" key="4">
    <source>
        <dbReference type="ARBA" id="ARBA00023054"/>
    </source>
</evidence>
<dbReference type="EMBL" id="UZAN01062071">
    <property type="protein sequence ID" value="VDP93138.1"/>
    <property type="molecule type" value="Genomic_DNA"/>
</dbReference>
<dbReference type="GO" id="GO:0051646">
    <property type="term" value="P:mitochondrion localization"/>
    <property type="evidence" value="ECO:0007669"/>
    <property type="project" value="TreeGrafter"/>
</dbReference>
<keyword evidence="4" id="KW-0175">Coiled coil</keyword>
<evidence type="ECO:0000256" key="1">
    <source>
        <dbReference type="ARBA" id="ARBA00004370"/>
    </source>
</evidence>
<evidence type="ECO:0000313" key="8">
    <source>
        <dbReference type="EMBL" id="VDP93138.1"/>
    </source>
</evidence>
<keyword evidence="3" id="KW-0378">Hydrolase</keyword>
<keyword evidence="2" id="KW-0547">Nucleotide-binding</keyword>
<dbReference type="PROSITE" id="PS51718">
    <property type="entry name" value="G_DYNAMIN_2"/>
    <property type="match status" value="1"/>
</dbReference>
<keyword evidence="9" id="KW-1185">Reference proteome</keyword>
<proteinExistence type="predicted"/>
<reference evidence="8 9" key="2">
    <citation type="submission" date="2018-11" db="EMBL/GenBank/DDBJ databases">
        <authorList>
            <consortium name="Pathogen Informatics"/>
        </authorList>
    </citation>
    <scope>NUCLEOTIDE SEQUENCE [LARGE SCALE GENOMIC DNA]</scope>
    <source>
        <strain evidence="8 9">Egypt</strain>
    </source>
</reference>
<evidence type="ECO:0000256" key="6">
    <source>
        <dbReference type="ARBA" id="ARBA00023136"/>
    </source>
</evidence>
<evidence type="ECO:0000313" key="10">
    <source>
        <dbReference type="WBParaSite" id="ECPE_0001590601-mRNA-1"/>
    </source>
</evidence>
<dbReference type="WBParaSite" id="ECPE_0001590601-mRNA-1">
    <property type="protein sequence ID" value="ECPE_0001590601-mRNA-1"/>
    <property type="gene ID" value="ECPE_0001590601"/>
</dbReference>
<comment type="subcellular location">
    <subcellularLocation>
        <location evidence="1">Membrane</location>
    </subcellularLocation>
</comment>
<dbReference type="GO" id="GO:0005741">
    <property type="term" value="C:mitochondrial outer membrane"/>
    <property type="evidence" value="ECO:0007669"/>
    <property type="project" value="TreeGrafter"/>
</dbReference>
<gene>
    <name evidence="8" type="ORF">ECPE_LOCUS15866</name>
</gene>
<keyword evidence="5" id="KW-0342">GTP-binding</keyword>
<reference evidence="10" key="1">
    <citation type="submission" date="2016-06" db="UniProtKB">
        <authorList>
            <consortium name="WormBaseParasite"/>
        </authorList>
    </citation>
    <scope>IDENTIFICATION</scope>
</reference>
<evidence type="ECO:0000256" key="5">
    <source>
        <dbReference type="ARBA" id="ARBA00023134"/>
    </source>
</evidence>
<dbReference type="GO" id="GO:0008053">
    <property type="term" value="P:mitochondrial fusion"/>
    <property type="evidence" value="ECO:0007669"/>
    <property type="project" value="TreeGrafter"/>
</dbReference>
<protein>
    <submittedName>
        <fullName evidence="10">Dynamin-type G domain-containing protein</fullName>
    </submittedName>
</protein>
<keyword evidence="6" id="KW-0472">Membrane</keyword>
<dbReference type="SUPFAM" id="SSF52540">
    <property type="entry name" value="P-loop containing nucleoside triphosphate hydrolases"/>
    <property type="match status" value="1"/>
</dbReference>
<dbReference type="InterPro" id="IPR027094">
    <property type="entry name" value="Mitofusin_fam"/>
</dbReference>
<dbReference type="CDD" id="cd09912">
    <property type="entry name" value="DLP_2"/>
    <property type="match status" value="1"/>
</dbReference>
<name>A0A183B9I1_9TREM</name>
<dbReference type="PANTHER" id="PTHR10465:SF3">
    <property type="entry name" value="TRANSMEMBRANE GTPASE MARF-RELATED"/>
    <property type="match status" value="1"/>
</dbReference>
<dbReference type="Gene3D" id="3.40.50.300">
    <property type="entry name" value="P-loop containing nucleotide triphosphate hydrolases"/>
    <property type="match status" value="1"/>
</dbReference>
<dbReference type="AlphaFoldDB" id="A0A183B9I1"/>
<dbReference type="InterPro" id="IPR045063">
    <property type="entry name" value="Dynamin_N"/>
</dbReference>
<dbReference type="Proteomes" id="UP000272942">
    <property type="component" value="Unassembled WGS sequence"/>
</dbReference>
<dbReference type="GO" id="GO:0003924">
    <property type="term" value="F:GTPase activity"/>
    <property type="evidence" value="ECO:0007669"/>
    <property type="project" value="InterPro"/>
</dbReference>
<dbReference type="Pfam" id="PF00350">
    <property type="entry name" value="Dynamin_N"/>
    <property type="match status" value="1"/>
</dbReference>
<dbReference type="PANTHER" id="PTHR10465">
    <property type="entry name" value="TRANSMEMBRANE GTPASE FZO1"/>
    <property type="match status" value="1"/>
</dbReference>
<dbReference type="InterPro" id="IPR027417">
    <property type="entry name" value="P-loop_NTPase"/>
</dbReference>
<evidence type="ECO:0000256" key="2">
    <source>
        <dbReference type="ARBA" id="ARBA00022741"/>
    </source>
</evidence>
<dbReference type="GO" id="GO:0005525">
    <property type="term" value="F:GTP binding"/>
    <property type="evidence" value="ECO:0007669"/>
    <property type="project" value="UniProtKB-KW"/>
</dbReference>
<sequence length="331" mass="37155">MLFNMAIENRYTINTVLILPTSNGKSTVINAMLGSRLLPSGLGHTTSCFLEIQGTDNETVPMSLLFQLAHALSGVKLSSDSTIHIYWPSTFCRLLREDVCLLDSPGINVDPDMDKWIDLHCLDADVFILVANAESTLMQAEKDFFHRVSQRLSKPNIFVINNRWDASANEMEYINEVKQHMQRCVAFLVDELKVCTRAEAEERVFFVSAREALAIRSKTGNATHNGPPGSMISLACFCGFLVQCSYTIYFHASVLYSVDIVHSSQCRIDLKIFWKLKITHGCPCIEAFELFVSLLLCSVEYGLLSASQLHAKATGYPLPYCSNWDVTKVFR</sequence>
<organism evidence="10">
    <name type="scientific">Echinostoma caproni</name>
    <dbReference type="NCBI Taxonomy" id="27848"/>
    <lineage>
        <taxon>Eukaryota</taxon>
        <taxon>Metazoa</taxon>
        <taxon>Spiralia</taxon>
        <taxon>Lophotrochozoa</taxon>
        <taxon>Platyhelminthes</taxon>
        <taxon>Trematoda</taxon>
        <taxon>Digenea</taxon>
        <taxon>Plagiorchiida</taxon>
        <taxon>Echinostomata</taxon>
        <taxon>Echinostomatoidea</taxon>
        <taxon>Echinostomatidae</taxon>
        <taxon>Echinostoma</taxon>
    </lineage>
</organism>
<evidence type="ECO:0000259" key="7">
    <source>
        <dbReference type="PROSITE" id="PS51718"/>
    </source>
</evidence>
<dbReference type="OrthoDB" id="6256226at2759"/>
<evidence type="ECO:0000313" key="9">
    <source>
        <dbReference type="Proteomes" id="UP000272942"/>
    </source>
</evidence>
<evidence type="ECO:0000256" key="3">
    <source>
        <dbReference type="ARBA" id="ARBA00022801"/>
    </source>
</evidence>
<accession>A0A183B9I1</accession>